<accession>T0Y3B7</accession>
<feature type="non-terminal residue" evidence="2">
    <location>
        <position position="1"/>
    </location>
</feature>
<protein>
    <submittedName>
        <fullName evidence="2">SurA domain protein</fullName>
    </submittedName>
</protein>
<dbReference type="Gene3D" id="3.10.50.40">
    <property type="match status" value="2"/>
</dbReference>
<reference evidence="2" key="2">
    <citation type="journal article" date="2014" name="ISME J.">
        <title>Microbial stratification in low pH oxic and suboxic macroscopic growths along an acid mine drainage.</title>
        <authorList>
            <person name="Mendez-Garcia C."/>
            <person name="Mesa V."/>
            <person name="Sprenger R.R."/>
            <person name="Richter M."/>
            <person name="Diez M.S."/>
            <person name="Solano J."/>
            <person name="Bargiela R."/>
            <person name="Golyshina O.V."/>
            <person name="Manteca A."/>
            <person name="Ramos J.L."/>
            <person name="Gallego J.R."/>
            <person name="Llorente I."/>
            <person name="Martins Dos Santos V.A."/>
            <person name="Jensen O.N."/>
            <person name="Pelaez A.I."/>
            <person name="Sanchez J."/>
            <person name="Ferrer M."/>
        </authorList>
    </citation>
    <scope>NUCLEOTIDE SEQUENCE</scope>
</reference>
<reference evidence="2" key="1">
    <citation type="submission" date="2013-08" db="EMBL/GenBank/DDBJ databases">
        <authorList>
            <person name="Mendez C."/>
            <person name="Richter M."/>
            <person name="Ferrer M."/>
            <person name="Sanchez J."/>
        </authorList>
    </citation>
    <scope>NUCLEOTIDE SEQUENCE</scope>
</reference>
<comment type="caution">
    <text evidence="2">The sequence shown here is derived from an EMBL/GenBank/DDBJ whole genome shotgun (WGS) entry which is preliminary data.</text>
</comment>
<gene>
    <name evidence="2" type="ORF">B1A_21638</name>
</gene>
<dbReference type="PANTHER" id="PTHR47637:SF1">
    <property type="entry name" value="CHAPERONE SURA"/>
    <property type="match status" value="1"/>
</dbReference>
<dbReference type="Pfam" id="PF00639">
    <property type="entry name" value="Rotamase"/>
    <property type="match status" value="2"/>
</dbReference>
<dbReference type="InterPro" id="IPR046357">
    <property type="entry name" value="PPIase_dom_sf"/>
</dbReference>
<dbReference type="AlphaFoldDB" id="T0Y3B7"/>
<dbReference type="InterPro" id="IPR000297">
    <property type="entry name" value="PPIase_PpiC"/>
</dbReference>
<evidence type="ECO:0000313" key="2">
    <source>
        <dbReference type="EMBL" id="EQD27523.1"/>
    </source>
</evidence>
<dbReference type="GO" id="GO:0003755">
    <property type="term" value="F:peptidyl-prolyl cis-trans isomerase activity"/>
    <property type="evidence" value="ECO:0007669"/>
    <property type="project" value="InterPro"/>
</dbReference>
<evidence type="ECO:0000259" key="1">
    <source>
        <dbReference type="PROSITE" id="PS50198"/>
    </source>
</evidence>
<feature type="domain" description="PpiC" evidence="1">
    <location>
        <begin position="4"/>
        <end position="105"/>
    </location>
</feature>
<dbReference type="PROSITE" id="PS50198">
    <property type="entry name" value="PPIC_PPIASE_2"/>
    <property type="match status" value="2"/>
</dbReference>
<feature type="domain" description="PpiC" evidence="1">
    <location>
        <begin position="115"/>
        <end position="215"/>
    </location>
</feature>
<dbReference type="PANTHER" id="PTHR47637">
    <property type="entry name" value="CHAPERONE SURA"/>
    <property type="match status" value="1"/>
</dbReference>
<proteinExistence type="predicted"/>
<dbReference type="EMBL" id="AUZX01015995">
    <property type="protein sequence ID" value="EQD27523.1"/>
    <property type="molecule type" value="Genomic_DNA"/>
</dbReference>
<name>T0Y3B7_9ZZZZ</name>
<dbReference type="SUPFAM" id="SSF54534">
    <property type="entry name" value="FKBP-like"/>
    <property type="match status" value="2"/>
</dbReference>
<dbReference type="InterPro" id="IPR050280">
    <property type="entry name" value="OMP_Chaperone_SurA"/>
</dbReference>
<sequence>PTSNEEYEVSHILIAVSPDATPAQLASAKRLAEKVDRLAKSGRNFAKLAITYSDSSDALKGGNLGWRKGFDLPTFLTHVVPRLKAGQISNVLRTASGFHIVKLDKVRRQTHKDIVEQVHVRHILLIPNAIQDAATVRERLEKIRKEILSGKVRFSVIAASVSQDPGSASAGGNLGWQSPDAFTPRFAAAIAKLKVGQISQPFQTRYGWHIAQLLGRRKFNETKEMKRLHAIEAIRASRADEDTQLWLQRLRDDAYVRILAG</sequence>
<organism evidence="2">
    <name type="scientific">mine drainage metagenome</name>
    <dbReference type="NCBI Taxonomy" id="410659"/>
    <lineage>
        <taxon>unclassified sequences</taxon>
        <taxon>metagenomes</taxon>
        <taxon>ecological metagenomes</taxon>
    </lineage>
</organism>